<comment type="caution">
    <text evidence="1">The sequence shown here is derived from an EMBL/GenBank/DDBJ whole genome shotgun (WGS) entry which is preliminary data.</text>
</comment>
<proteinExistence type="predicted"/>
<gene>
    <name evidence="1" type="ORF">BLA29_012102</name>
</gene>
<protein>
    <submittedName>
        <fullName evidence="1">Uncharacterized protein</fullName>
    </submittedName>
</protein>
<accession>A0A1Y3BNU0</accession>
<dbReference type="Proteomes" id="UP000194236">
    <property type="component" value="Unassembled WGS sequence"/>
</dbReference>
<evidence type="ECO:0000313" key="1">
    <source>
        <dbReference type="EMBL" id="OTF81256.1"/>
    </source>
</evidence>
<dbReference type="EMBL" id="MUJZ01014540">
    <property type="protein sequence ID" value="OTF81256.1"/>
    <property type="molecule type" value="Genomic_DNA"/>
</dbReference>
<organism evidence="1 2">
    <name type="scientific">Euroglyphus maynei</name>
    <name type="common">Mayne's house dust mite</name>
    <dbReference type="NCBI Taxonomy" id="6958"/>
    <lineage>
        <taxon>Eukaryota</taxon>
        <taxon>Metazoa</taxon>
        <taxon>Ecdysozoa</taxon>
        <taxon>Arthropoda</taxon>
        <taxon>Chelicerata</taxon>
        <taxon>Arachnida</taxon>
        <taxon>Acari</taxon>
        <taxon>Acariformes</taxon>
        <taxon>Sarcoptiformes</taxon>
        <taxon>Astigmata</taxon>
        <taxon>Psoroptidia</taxon>
        <taxon>Analgoidea</taxon>
        <taxon>Pyroglyphidae</taxon>
        <taxon>Pyroglyphinae</taxon>
        <taxon>Euroglyphus</taxon>
    </lineage>
</organism>
<name>A0A1Y3BNU0_EURMA</name>
<sequence length="62" mass="7233">MQPKQGLLIAENSTISDEQLDQIIHRNESIEDYYHIEREVFARQMLVMENDGKGKVLFGLIK</sequence>
<reference evidence="1 2" key="1">
    <citation type="submission" date="2017-03" db="EMBL/GenBank/DDBJ databases">
        <title>Genome Survey of Euroglyphus maynei.</title>
        <authorList>
            <person name="Arlian L.G."/>
            <person name="Morgan M.S."/>
            <person name="Rider S.D."/>
        </authorList>
    </citation>
    <scope>NUCLEOTIDE SEQUENCE [LARGE SCALE GENOMIC DNA]</scope>
    <source>
        <strain evidence="1">Arlian Lab</strain>
        <tissue evidence="1">Whole body</tissue>
    </source>
</reference>
<keyword evidence="2" id="KW-1185">Reference proteome</keyword>
<dbReference type="AlphaFoldDB" id="A0A1Y3BNU0"/>
<evidence type="ECO:0000313" key="2">
    <source>
        <dbReference type="Proteomes" id="UP000194236"/>
    </source>
</evidence>